<accession>A0AB38R334</accession>
<dbReference type="Gene3D" id="1.10.10.10">
    <property type="entry name" value="Winged helix-like DNA-binding domain superfamily/Winged helix DNA-binding domain"/>
    <property type="match status" value="1"/>
</dbReference>
<evidence type="ECO:0000313" key="7">
    <source>
        <dbReference type="Proteomes" id="UP001058458"/>
    </source>
</evidence>
<dbReference type="Pfam" id="PF00486">
    <property type="entry name" value="Trans_reg_C"/>
    <property type="match status" value="1"/>
</dbReference>
<keyword evidence="3" id="KW-0804">Transcription</keyword>
<evidence type="ECO:0000256" key="1">
    <source>
        <dbReference type="ARBA" id="ARBA00023015"/>
    </source>
</evidence>
<dbReference type="AlphaFoldDB" id="A0AB38R334"/>
<sequence>MLLLLVFANHPDQSFSREQLLEKVWGDIYFGNGRAIETL</sequence>
<dbReference type="InterPro" id="IPR036388">
    <property type="entry name" value="WH-like_DNA-bd_sf"/>
</dbReference>
<keyword evidence="2 4" id="KW-0238">DNA-binding</keyword>
<dbReference type="GO" id="GO:0006355">
    <property type="term" value="P:regulation of DNA-templated transcription"/>
    <property type="evidence" value="ECO:0007669"/>
    <property type="project" value="InterPro"/>
</dbReference>
<dbReference type="InterPro" id="IPR016032">
    <property type="entry name" value="Sig_transdc_resp-reg_C-effctor"/>
</dbReference>
<organism evidence="6 7">
    <name type="scientific">Parageobacillus thermoglucosidasius</name>
    <name type="common">Geobacillus thermoglucosidasius</name>
    <dbReference type="NCBI Taxonomy" id="1426"/>
    <lineage>
        <taxon>Bacteria</taxon>
        <taxon>Bacillati</taxon>
        <taxon>Bacillota</taxon>
        <taxon>Bacilli</taxon>
        <taxon>Bacillales</taxon>
        <taxon>Anoxybacillaceae</taxon>
        <taxon>Parageobacillus</taxon>
    </lineage>
</organism>
<dbReference type="PROSITE" id="PS51755">
    <property type="entry name" value="OMPR_PHOB"/>
    <property type="match status" value="1"/>
</dbReference>
<evidence type="ECO:0000256" key="4">
    <source>
        <dbReference type="PROSITE-ProRule" id="PRU01091"/>
    </source>
</evidence>
<dbReference type="SUPFAM" id="SSF46894">
    <property type="entry name" value="C-terminal effector domain of the bipartite response regulators"/>
    <property type="match status" value="1"/>
</dbReference>
<feature type="domain" description="OmpR/PhoB-type" evidence="5">
    <location>
        <begin position="1"/>
        <end position="39"/>
    </location>
</feature>
<evidence type="ECO:0000259" key="5">
    <source>
        <dbReference type="PROSITE" id="PS51755"/>
    </source>
</evidence>
<evidence type="ECO:0000313" key="6">
    <source>
        <dbReference type="EMBL" id="UOE78014.1"/>
    </source>
</evidence>
<keyword evidence="1" id="KW-0805">Transcription regulation</keyword>
<proteinExistence type="predicted"/>
<name>A0AB38R334_PARTM</name>
<dbReference type="GO" id="GO:0003677">
    <property type="term" value="F:DNA binding"/>
    <property type="evidence" value="ECO:0007669"/>
    <property type="project" value="UniProtKB-UniRule"/>
</dbReference>
<evidence type="ECO:0000256" key="3">
    <source>
        <dbReference type="ARBA" id="ARBA00023163"/>
    </source>
</evidence>
<gene>
    <name evidence="6" type="ORF">IMI45_02285</name>
</gene>
<feature type="DNA-binding region" description="OmpR/PhoB-type" evidence="4">
    <location>
        <begin position="1"/>
        <end position="39"/>
    </location>
</feature>
<reference evidence="6" key="1">
    <citation type="submission" date="2020-10" db="EMBL/GenBank/DDBJ databases">
        <authorList>
            <person name="Delgado J.A."/>
            <person name="Gonzalez J.M."/>
        </authorList>
    </citation>
    <scope>NUCLEOTIDE SEQUENCE</scope>
    <source>
        <strain evidence="6">23.6</strain>
    </source>
</reference>
<evidence type="ECO:0000256" key="2">
    <source>
        <dbReference type="ARBA" id="ARBA00023125"/>
    </source>
</evidence>
<dbReference type="EMBL" id="CP063414">
    <property type="protein sequence ID" value="UOE78014.1"/>
    <property type="molecule type" value="Genomic_DNA"/>
</dbReference>
<dbReference type="GO" id="GO:0000160">
    <property type="term" value="P:phosphorelay signal transduction system"/>
    <property type="evidence" value="ECO:0007669"/>
    <property type="project" value="InterPro"/>
</dbReference>
<dbReference type="InterPro" id="IPR001867">
    <property type="entry name" value="OmpR/PhoB-type_DNA-bd"/>
</dbReference>
<dbReference type="Proteomes" id="UP001058458">
    <property type="component" value="Chromosome"/>
</dbReference>
<protein>
    <submittedName>
        <fullName evidence="6">Winged helix-turn-helix domain-containing protein</fullName>
    </submittedName>
</protein>